<dbReference type="EMBL" id="KZ506102">
    <property type="protein sequence ID" value="PKU41550.1"/>
    <property type="molecule type" value="Genomic_DNA"/>
</dbReference>
<protein>
    <submittedName>
        <fullName evidence="1">Uncharacterized protein</fullName>
    </submittedName>
</protein>
<sequence length="153" mass="17234">MGTQLVGRPTATLGASPKGGCSIKKCESPANEQSGQQMKSGILCPFSASWSLRFIDERLQQALVDQQAENKLIHKMDERAALYLQMDQTEKGSNALDEGIRIQAFRQIEEDRSKAFNLDKSNQLQKYRLREAGRDDWQQFYGSGSGRYNISQI</sequence>
<dbReference type="Proteomes" id="UP000233556">
    <property type="component" value="Unassembled WGS sequence"/>
</dbReference>
<reference evidence="2" key="1">
    <citation type="submission" date="2017-11" db="EMBL/GenBank/DDBJ databases">
        <authorList>
            <person name="Lima N.C."/>
            <person name="Parody-Merino A.M."/>
            <person name="Battley P.F."/>
            <person name="Fidler A.E."/>
            <person name="Prosdocimi F."/>
        </authorList>
    </citation>
    <scope>NUCLEOTIDE SEQUENCE [LARGE SCALE GENOMIC DNA]</scope>
</reference>
<dbReference type="AlphaFoldDB" id="A0A2I0U628"/>
<organism evidence="1 2">
    <name type="scientific">Limosa lapponica baueri</name>
    <dbReference type="NCBI Taxonomy" id="1758121"/>
    <lineage>
        <taxon>Eukaryota</taxon>
        <taxon>Metazoa</taxon>
        <taxon>Chordata</taxon>
        <taxon>Craniata</taxon>
        <taxon>Vertebrata</taxon>
        <taxon>Euteleostomi</taxon>
        <taxon>Archelosauria</taxon>
        <taxon>Archosauria</taxon>
        <taxon>Dinosauria</taxon>
        <taxon>Saurischia</taxon>
        <taxon>Theropoda</taxon>
        <taxon>Coelurosauria</taxon>
        <taxon>Aves</taxon>
        <taxon>Neognathae</taxon>
        <taxon>Neoaves</taxon>
        <taxon>Charadriiformes</taxon>
        <taxon>Scolopacidae</taxon>
        <taxon>Limosa</taxon>
    </lineage>
</organism>
<evidence type="ECO:0000313" key="1">
    <source>
        <dbReference type="EMBL" id="PKU41550.1"/>
    </source>
</evidence>
<name>A0A2I0U628_LIMLA</name>
<reference evidence="2" key="2">
    <citation type="submission" date="2017-12" db="EMBL/GenBank/DDBJ databases">
        <title>Genome sequence of the Bar-tailed Godwit (Limosa lapponica baueri).</title>
        <authorList>
            <person name="Lima N.C.B."/>
            <person name="Parody-Merino A.M."/>
            <person name="Battley P.F."/>
            <person name="Fidler A.E."/>
            <person name="Prosdocimi F."/>
        </authorList>
    </citation>
    <scope>NUCLEOTIDE SEQUENCE [LARGE SCALE GENOMIC DNA]</scope>
</reference>
<proteinExistence type="predicted"/>
<evidence type="ECO:0000313" key="2">
    <source>
        <dbReference type="Proteomes" id="UP000233556"/>
    </source>
</evidence>
<keyword evidence="2" id="KW-1185">Reference proteome</keyword>
<accession>A0A2I0U628</accession>
<gene>
    <name evidence="1" type="ORF">llap_8143</name>
</gene>